<reference evidence="3 4" key="1">
    <citation type="journal article" date="2014" name="BMC Genomics">
        <title>Adaptive genomic structural variation in the grape powdery mildew pathogen, Erysiphe necator.</title>
        <authorList>
            <person name="Jones L."/>
            <person name="Riaz S."/>
            <person name="Morales-Cruz A."/>
            <person name="Amrine K.C."/>
            <person name="McGuire B."/>
            <person name="Gubler W.D."/>
            <person name="Walker M.A."/>
            <person name="Cantu D."/>
        </authorList>
    </citation>
    <scope>NUCLEOTIDE SEQUENCE [LARGE SCALE GENOMIC DNA]</scope>
    <source>
        <strain evidence="4">c</strain>
    </source>
</reference>
<feature type="compositionally biased region" description="Basic and acidic residues" evidence="2">
    <location>
        <begin position="48"/>
        <end position="60"/>
    </location>
</feature>
<accession>A0A0B1NX15</accession>
<comment type="caution">
    <text evidence="3">The sequence shown here is derived from an EMBL/GenBank/DDBJ whole genome shotgun (WGS) entry which is preliminary data.</text>
</comment>
<proteinExistence type="predicted"/>
<gene>
    <name evidence="3" type="ORF">EV44_g6362</name>
</gene>
<sequence length="523" mass="59591">MSRSSFARLSSSRSLLSDENSYNLNDIAPSEETTGLPFEKSSFFHTSNAKDHSNIPDRCSDGLSNQPHSDSEISEQPKRARTPPSITRSVLLRKPISQSTIMPISFRDRNTKTDELLALHRREKAIQADIQHLIDAHFAALLLGYNDKGENLSEVSSRSTDKKLEKAGFPKVIPVRQPKKHPTGLREARDGLATKMEELIYVKREELIIYEYEISKRGEAISIADNWQTKLIKLNEQLSSYSSDGNTEPRGDKGTDDDFTRLMEEEKTVLTKIRLLEDKLSQLKARRESIRRRIDESANKKEARLSSYRGALWNAEAEIKEFLKNPPVSNSLVKGDENSFTSVPVSKRSLVMAIECWKKELSQAILLKQKAEIEEEALEEGILIWEASIQIIIDLERDMRRKLKCERMKNIADFKDQIMKMNSIITKLEENLHTATSKGWNLLICAIGAELEALERGKNILNKSVAMSENTISLENIQLNSTPTNQFFYNIDGDEDIRLSLERKLTEEAPEKSSFHSHIRDSE</sequence>
<dbReference type="STRING" id="52586.A0A0B1NX15"/>
<feature type="region of interest" description="Disordered" evidence="2">
    <location>
        <begin position="1"/>
        <end position="89"/>
    </location>
</feature>
<keyword evidence="1" id="KW-0175">Coiled coil</keyword>
<dbReference type="Proteomes" id="UP000030854">
    <property type="component" value="Unassembled WGS sequence"/>
</dbReference>
<keyword evidence="4" id="KW-1185">Reference proteome</keyword>
<feature type="compositionally biased region" description="Basic and acidic residues" evidence="2">
    <location>
        <begin position="69"/>
        <end position="78"/>
    </location>
</feature>
<evidence type="ECO:0000313" key="4">
    <source>
        <dbReference type="Proteomes" id="UP000030854"/>
    </source>
</evidence>
<dbReference type="AlphaFoldDB" id="A0A0B1NX15"/>
<feature type="compositionally biased region" description="Low complexity" evidence="2">
    <location>
        <begin position="1"/>
        <end position="17"/>
    </location>
</feature>
<organism evidence="3 4">
    <name type="scientific">Uncinula necator</name>
    <name type="common">Grape powdery mildew</name>
    <dbReference type="NCBI Taxonomy" id="52586"/>
    <lineage>
        <taxon>Eukaryota</taxon>
        <taxon>Fungi</taxon>
        <taxon>Dikarya</taxon>
        <taxon>Ascomycota</taxon>
        <taxon>Pezizomycotina</taxon>
        <taxon>Leotiomycetes</taxon>
        <taxon>Erysiphales</taxon>
        <taxon>Erysiphaceae</taxon>
        <taxon>Erysiphe</taxon>
    </lineage>
</organism>
<evidence type="ECO:0000256" key="2">
    <source>
        <dbReference type="SAM" id="MobiDB-lite"/>
    </source>
</evidence>
<evidence type="ECO:0000256" key="1">
    <source>
        <dbReference type="SAM" id="Coils"/>
    </source>
</evidence>
<dbReference type="OMA" id="HWNLLIC"/>
<evidence type="ECO:0000313" key="3">
    <source>
        <dbReference type="EMBL" id="KHJ30902.1"/>
    </source>
</evidence>
<feature type="coiled-coil region" evidence="1">
    <location>
        <begin position="273"/>
        <end position="300"/>
    </location>
</feature>
<dbReference type="EMBL" id="JNVN01003476">
    <property type="protein sequence ID" value="KHJ30902.1"/>
    <property type="molecule type" value="Genomic_DNA"/>
</dbReference>
<protein>
    <submittedName>
        <fullName evidence="3">Putative autophagy-related protein 28</fullName>
    </submittedName>
</protein>
<dbReference type="HOGENOM" id="CLU_520916_0_0_1"/>
<name>A0A0B1NX15_UNCNE</name>